<dbReference type="Proteomes" id="UP000320643">
    <property type="component" value="Unassembled WGS sequence"/>
</dbReference>
<proteinExistence type="predicted"/>
<keyword evidence="3" id="KW-1185">Reference proteome</keyword>
<sequence length="229" mass="25538">MIRQSPAQMYTAKQRGHTEDSLHRLLATFNFGAYADDTRNPFGSLAVVNDETLAPHNSISRNVGDATTLLIPLVGSLYYSLGAKEQVLMPGEALIISPFEKGTVLELKNPYDGDLVNYLFIVFRGIRTVNFGINRINLDVRNRLHGFVQQSVFGYMGIFDGRREALYNVKDSANGLFAFVINGSFEVNGRLLEERDALALWDTNEADIEALSENAIILLFEVPITRFTA</sequence>
<evidence type="ECO:0000313" key="3">
    <source>
        <dbReference type="Proteomes" id="UP000320643"/>
    </source>
</evidence>
<dbReference type="PANTHER" id="PTHR43212">
    <property type="entry name" value="QUERCETIN 2,3-DIOXYGENASE"/>
    <property type="match status" value="1"/>
</dbReference>
<evidence type="ECO:0000259" key="1">
    <source>
        <dbReference type="Pfam" id="PF17954"/>
    </source>
</evidence>
<name>A0A552V2E0_9FLAO</name>
<comment type="caution">
    <text evidence="2">The sequence shown here is derived from an EMBL/GenBank/DDBJ whole genome shotgun (WGS) entry which is preliminary data.</text>
</comment>
<dbReference type="OrthoDB" id="321327at2"/>
<dbReference type="InterPro" id="IPR014710">
    <property type="entry name" value="RmlC-like_jellyroll"/>
</dbReference>
<dbReference type="Pfam" id="PF17954">
    <property type="entry name" value="Pirin_C_2"/>
    <property type="match status" value="1"/>
</dbReference>
<dbReference type="PANTHER" id="PTHR43212:SF3">
    <property type="entry name" value="QUERCETIN 2,3-DIOXYGENASE"/>
    <property type="match status" value="1"/>
</dbReference>
<gene>
    <name evidence="2" type="ORF">FMM05_08850</name>
</gene>
<dbReference type="RefSeq" id="WP_143373015.1">
    <property type="nucleotide sequence ID" value="NZ_VJVZ01000005.1"/>
</dbReference>
<organism evidence="2 3">
    <name type="scientific">Flavobacterium zepuense</name>
    <dbReference type="NCBI Taxonomy" id="2593302"/>
    <lineage>
        <taxon>Bacteria</taxon>
        <taxon>Pseudomonadati</taxon>
        <taxon>Bacteroidota</taxon>
        <taxon>Flavobacteriia</taxon>
        <taxon>Flavobacteriales</taxon>
        <taxon>Flavobacteriaceae</taxon>
        <taxon>Flavobacterium</taxon>
    </lineage>
</organism>
<dbReference type="AlphaFoldDB" id="A0A552V2E0"/>
<dbReference type="EMBL" id="VJVZ01000005">
    <property type="protein sequence ID" value="TRW24611.1"/>
    <property type="molecule type" value="Genomic_DNA"/>
</dbReference>
<dbReference type="InterPro" id="IPR041602">
    <property type="entry name" value="Quercetinase_C"/>
</dbReference>
<reference evidence="2 3" key="1">
    <citation type="submission" date="2019-07" db="EMBL/GenBank/DDBJ databases">
        <title>Flavobacterium sp. nov., isolated from glacier ice.</title>
        <authorList>
            <person name="Liu Q."/>
            <person name="Xin Y.-H."/>
        </authorList>
    </citation>
    <scope>NUCLEOTIDE SEQUENCE [LARGE SCALE GENOMIC DNA]</scope>
    <source>
        <strain evidence="2 3">ZT4R6</strain>
    </source>
</reference>
<evidence type="ECO:0000313" key="2">
    <source>
        <dbReference type="EMBL" id="TRW24611.1"/>
    </source>
</evidence>
<dbReference type="Gene3D" id="2.60.120.10">
    <property type="entry name" value="Jelly Rolls"/>
    <property type="match status" value="1"/>
</dbReference>
<dbReference type="InterPro" id="IPR012093">
    <property type="entry name" value="Pirin"/>
</dbReference>
<protein>
    <recommendedName>
        <fullName evidence="1">Quercetin 2,3-dioxygenase C-terminal cupin domain-containing protein</fullName>
    </recommendedName>
</protein>
<feature type="domain" description="Quercetin 2,3-dioxygenase C-terminal cupin" evidence="1">
    <location>
        <begin position="148"/>
        <end position="222"/>
    </location>
</feature>
<accession>A0A552V2E0</accession>